<dbReference type="InParanoid" id="G4TJ37"/>
<gene>
    <name evidence="1" type="ORF">PIIN_05269</name>
</gene>
<dbReference type="HOGENOM" id="CLU_756740_0_0_1"/>
<dbReference type="OrthoDB" id="3248197at2759"/>
<accession>G4TJ37</accession>
<evidence type="ECO:0000313" key="1">
    <source>
        <dbReference type="EMBL" id="CCA71330.1"/>
    </source>
</evidence>
<dbReference type="EMBL" id="CAFZ01000115">
    <property type="protein sequence ID" value="CCA71330.1"/>
    <property type="molecule type" value="Genomic_DNA"/>
</dbReference>
<sequence>MNNESQLDEGLASLLRLLRAVEALLHQPSLRSEIYSFKLSSELGGNDALRIRELIALQQTTVCEPLDQMKEALTQKLEVHIQQENAALLYAKALTSPLRRIPPEILSVIVEFHVFRNQGSVWTFMHVCRAWRIAAIGTSRLWKAIYLGHPPLTDVPPYTYIRCASEEQLQAYLKYSESRLTDLRVGQLPVSQLKLLLDLVHRHKPTIKLRLYSEPPIPGMNQLPNIQWDFSELQQLFTVRRQSVQQAVRQSTTLRTLATTTEVASKLDIGNGLPRLQRLILAGASGQLPRQLLVTCTSLHTLALNLDYAPIVDPPIELPSLVKFCLVAGGGVGAEWPVNSPKLRELEVATKLPNFSPTRSITFNAA</sequence>
<comment type="caution">
    <text evidence="1">The sequence shown here is derived from an EMBL/GenBank/DDBJ whole genome shotgun (WGS) entry which is preliminary data.</text>
</comment>
<keyword evidence="2" id="KW-1185">Reference proteome</keyword>
<organism evidence="1 2">
    <name type="scientific">Serendipita indica (strain DSM 11827)</name>
    <name type="common">Root endophyte fungus</name>
    <name type="synonym">Piriformospora indica</name>
    <dbReference type="NCBI Taxonomy" id="1109443"/>
    <lineage>
        <taxon>Eukaryota</taxon>
        <taxon>Fungi</taxon>
        <taxon>Dikarya</taxon>
        <taxon>Basidiomycota</taxon>
        <taxon>Agaricomycotina</taxon>
        <taxon>Agaricomycetes</taxon>
        <taxon>Sebacinales</taxon>
        <taxon>Serendipitaceae</taxon>
        <taxon>Serendipita</taxon>
    </lineage>
</organism>
<reference evidence="1 2" key="1">
    <citation type="journal article" date="2011" name="PLoS Pathog.">
        <title>Endophytic Life Strategies Decoded by Genome and Transcriptome Analyses of the Mutualistic Root Symbiont Piriformospora indica.</title>
        <authorList>
            <person name="Zuccaro A."/>
            <person name="Lahrmann U."/>
            <person name="Guldener U."/>
            <person name="Langen G."/>
            <person name="Pfiffi S."/>
            <person name="Biedenkopf D."/>
            <person name="Wong P."/>
            <person name="Samans B."/>
            <person name="Grimm C."/>
            <person name="Basiewicz M."/>
            <person name="Murat C."/>
            <person name="Martin F."/>
            <person name="Kogel K.H."/>
        </authorList>
    </citation>
    <scope>NUCLEOTIDE SEQUENCE [LARGE SCALE GENOMIC DNA]</scope>
    <source>
        <strain evidence="1 2">DSM 11827</strain>
    </source>
</reference>
<protein>
    <submittedName>
        <fullName evidence="1">Uncharacterized protein</fullName>
    </submittedName>
</protein>
<dbReference type="Proteomes" id="UP000007148">
    <property type="component" value="Unassembled WGS sequence"/>
</dbReference>
<proteinExistence type="predicted"/>
<name>G4TJ37_SERID</name>
<evidence type="ECO:0000313" key="2">
    <source>
        <dbReference type="Proteomes" id="UP000007148"/>
    </source>
</evidence>
<dbReference type="AlphaFoldDB" id="G4TJ37"/>